<dbReference type="EMBL" id="BAFC01000140">
    <property type="protein sequence ID" value="GAB41660.1"/>
    <property type="molecule type" value="Genomic_DNA"/>
</dbReference>
<name>H5U7F2_9ACTN</name>
<evidence type="ECO:0000313" key="3">
    <source>
        <dbReference type="EMBL" id="GAB41660.1"/>
    </source>
</evidence>
<dbReference type="GO" id="GO:0016787">
    <property type="term" value="F:hydrolase activity"/>
    <property type="evidence" value="ECO:0007669"/>
    <property type="project" value="UniProtKB-KW"/>
</dbReference>
<dbReference type="PANTHER" id="PTHR23088">
    <property type="entry name" value="NITRILASE-RELATED"/>
    <property type="match status" value="1"/>
</dbReference>
<proteinExistence type="inferred from homology"/>
<dbReference type="eggNOG" id="COG0388">
    <property type="taxonomic scope" value="Bacteria"/>
</dbReference>
<keyword evidence="4" id="KW-1185">Reference proteome</keyword>
<dbReference type="PANTHER" id="PTHR23088:SF27">
    <property type="entry name" value="DEAMINATED GLUTATHIONE AMIDASE"/>
    <property type="match status" value="1"/>
</dbReference>
<dbReference type="AlphaFoldDB" id="H5U7F2"/>
<reference evidence="3 4" key="1">
    <citation type="submission" date="2012-02" db="EMBL/GenBank/DDBJ databases">
        <title>Whole genome shotgun sequence of Gordonia sputi NBRC 100414.</title>
        <authorList>
            <person name="Yoshida I."/>
            <person name="Hosoyama A."/>
            <person name="Tsuchikane K."/>
            <person name="Katsumata H."/>
            <person name="Yamazaki S."/>
            <person name="Fujita N."/>
        </authorList>
    </citation>
    <scope>NUCLEOTIDE SEQUENCE [LARGE SCALE GENOMIC DNA]</scope>
    <source>
        <strain evidence="3 4">NBRC 100414</strain>
    </source>
</reference>
<dbReference type="CDD" id="cd07581">
    <property type="entry name" value="nitrilase_3"/>
    <property type="match status" value="1"/>
</dbReference>
<evidence type="ECO:0000313" key="4">
    <source>
        <dbReference type="Proteomes" id="UP000005845"/>
    </source>
</evidence>
<dbReference type="Pfam" id="PF00795">
    <property type="entry name" value="CN_hydrolase"/>
    <property type="match status" value="1"/>
</dbReference>
<gene>
    <name evidence="3" type="ORF">GOSPT_142_00210</name>
</gene>
<evidence type="ECO:0000256" key="1">
    <source>
        <dbReference type="ARBA" id="ARBA00010613"/>
    </source>
</evidence>
<comment type="similarity">
    <text evidence="1">Belongs to the carbon-nitrogen hydrolase superfamily. NIT1/NIT2 family.</text>
</comment>
<dbReference type="InterPro" id="IPR001110">
    <property type="entry name" value="UPF0012_CS"/>
</dbReference>
<sequence>MVRRCADGVAETVSTVGSGNYACHMRIAMAQINSSDDPSANLVVVADAAAQAAGDGADLVVFPEATMCRFGVPLGPIAEPLDGPWATRVSQIAVDRQIVIIAGMFTPADDGRVFNTLLIAHPDGRRESYDKIHLYDAFGFLESRTVAAGDKPVIVDVAGTAVGVATCYDIRFPDLFTTLADRGAQVIAVPASWGAGPGKVAQWEVLATARALDSSCYVVAVGQAEPEDPDLARGSTPTGVGHSQITDPLGTVVAAYGSGECVRAHDIDLAAVETARTRIAVLANRKSI</sequence>
<dbReference type="Gene3D" id="3.60.110.10">
    <property type="entry name" value="Carbon-nitrogen hydrolase"/>
    <property type="match status" value="1"/>
</dbReference>
<dbReference type="PROSITE" id="PS01227">
    <property type="entry name" value="UPF0012"/>
    <property type="match status" value="1"/>
</dbReference>
<evidence type="ECO:0000259" key="2">
    <source>
        <dbReference type="PROSITE" id="PS50263"/>
    </source>
</evidence>
<organism evidence="3 4">
    <name type="scientific">Gordonia sputi NBRC 100414</name>
    <dbReference type="NCBI Taxonomy" id="1089453"/>
    <lineage>
        <taxon>Bacteria</taxon>
        <taxon>Bacillati</taxon>
        <taxon>Actinomycetota</taxon>
        <taxon>Actinomycetes</taxon>
        <taxon>Mycobacteriales</taxon>
        <taxon>Gordoniaceae</taxon>
        <taxon>Gordonia</taxon>
    </lineage>
</organism>
<dbReference type="InterPro" id="IPR036526">
    <property type="entry name" value="C-N_Hydrolase_sf"/>
</dbReference>
<dbReference type="PROSITE" id="PS50263">
    <property type="entry name" value="CN_HYDROLASE"/>
    <property type="match status" value="1"/>
</dbReference>
<dbReference type="SUPFAM" id="SSF56317">
    <property type="entry name" value="Carbon-nitrogen hydrolase"/>
    <property type="match status" value="1"/>
</dbReference>
<feature type="domain" description="CN hydrolase" evidence="2">
    <location>
        <begin position="25"/>
        <end position="269"/>
    </location>
</feature>
<protein>
    <submittedName>
        <fullName evidence="3">Putative hydrolase</fullName>
    </submittedName>
</protein>
<accession>H5U7F2</accession>
<dbReference type="InterPro" id="IPR003010">
    <property type="entry name" value="C-N_Hydrolase"/>
</dbReference>
<comment type="caution">
    <text evidence="3">The sequence shown here is derived from an EMBL/GenBank/DDBJ whole genome shotgun (WGS) entry which is preliminary data.</text>
</comment>
<keyword evidence="3" id="KW-0378">Hydrolase</keyword>
<dbReference type="Proteomes" id="UP000005845">
    <property type="component" value="Unassembled WGS sequence"/>
</dbReference>